<feature type="transmembrane region" description="Helical" evidence="5">
    <location>
        <begin position="174"/>
        <end position="194"/>
    </location>
</feature>
<dbReference type="Proteomes" id="UP001163046">
    <property type="component" value="Unassembled WGS sequence"/>
</dbReference>
<evidence type="ECO:0000256" key="3">
    <source>
        <dbReference type="PROSITE-ProRule" id="PRU00059"/>
    </source>
</evidence>
<dbReference type="AlphaFoldDB" id="A0A9W9Z0D0"/>
<evidence type="ECO:0000256" key="4">
    <source>
        <dbReference type="SAM" id="MobiDB-lite"/>
    </source>
</evidence>
<keyword evidence="9" id="KW-1185">Reference proteome</keyword>
<reference evidence="8" key="1">
    <citation type="submission" date="2023-01" db="EMBL/GenBank/DDBJ databases">
        <title>Genome assembly of the deep-sea coral Lophelia pertusa.</title>
        <authorList>
            <person name="Herrera S."/>
            <person name="Cordes E."/>
        </authorList>
    </citation>
    <scope>NUCLEOTIDE SEQUENCE</scope>
    <source>
        <strain evidence="8">USNM1676648</strain>
        <tissue evidence="8">Polyp</tissue>
    </source>
</reference>
<keyword evidence="5" id="KW-0812">Transmembrane</keyword>
<evidence type="ECO:0000256" key="1">
    <source>
        <dbReference type="ARBA" id="ARBA00022737"/>
    </source>
</evidence>
<feature type="region of interest" description="Disordered" evidence="4">
    <location>
        <begin position="290"/>
        <end position="310"/>
    </location>
</feature>
<dbReference type="InterPro" id="IPR035914">
    <property type="entry name" value="Sperma_CUB_dom_sf"/>
</dbReference>
<gene>
    <name evidence="8" type="ORF">OS493_025840</name>
</gene>
<protein>
    <recommendedName>
        <fullName evidence="7">CUB domain-containing protein</fullName>
    </recommendedName>
</protein>
<dbReference type="InterPro" id="IPR000859">
    <property type="entry name" value="CUB_dom"/>
</dbReference>
<sequence length="310" mass="34888">MEGQAHRPQRFNFKIGLSIFLAYGLVQLTQAQFTACTTRGNHTDDIYREVPIKNARTSVTISSPNFPKPYPQNIQCTWRIIAPFGYHVKLSFLEFDLEEGHLDSGCHDYVSVRDGGLEFSEGKEIRRRCGSNKPPIVSSSGLVLWMRFITDKEVEEKGFTIKVLPASGSSSKRYIAIGGLLGLLLIIIIAIILCRKRFKRQDKKAPKVRKYQELPVPTDVEPEQTDPSNEGPGIPEEDTWSGECKVKEQEKGSSAFYLPPLRSSEASGYCSLSEDGDTFEFKSNRIFSKATPKKPAKNEQKNWNTQNCSL</sequence>
<keyword evidence="5" id="KW-1133">Transmembrane helix</keyword>
<evidence type="ECO:0000256" key="2">
    <source>
        <dbReference type="ARBA" id="ARBA00023157"/>
    </source>
</evidence>
<evidence type="ECO:0000313" key="9">
    <source>
        <dbReference type="Proteomes" id="UP001163046"/>
    </source>
</evidence>
<dbReference type="EMBL" id="MU826847">
    <property type="protein sequence ID" value="KAJ7371378.1"/>
    <property type="molecule type" value="Genomic_DNA"/>
</dbReference>
<feature type="chain" id="PRO_5040766067" description="CUB domain-containing protein" evidence="6">
    <location>
        <begin position="32"/>
        <end position="310"/>
    </location>
</feature>
<dbReference type="Pfam" id="PF00431">
    <property type="entry name" value="CUB"/>
    <property type="match status" value="1"/>
</dbReference>
<feature type="signal peptide" evidence="6">
    <location>
        <begin position="1"/>
        <end position="31"/>
    </location>
</feature>
<feature type="region of interest" description="Disordered" evidence="4">
    <location>
        <begin position="209"/>
        <end position="241"/>
    </location>
</feature>
<dbReference type="CDD" id="cd00041">
    <property type="entry name" value="CUB"/>
    <property type="match status" value="1"/>
</dbReference>
<comment type="caution">
    <text evidence="3">Lacks conserved residue(s) required for the propagation of feature annotation.</text>
</comment>
<dbReference type="PANTHER" id="PTHR24251:SF40">
    <property type="entry name" value="CUB DOMAIN-CONTAINING PROTEIN"/>
    <property type="match status" value="1"/>
</dbReference>
<keyword evidence="1" id="KW-0677">Repeat</keyword>
<evidence type="ECO:0000259" key="7">
    <source>
        <dbReference type="PROSITE" id="PS01180"/>
    </source>
</evidence>
<proteinExistence type="predicted"/>
<evidence type="ECO:0000256" key="6">
    <source>
        <dbReference type="SAM" id="SignalP"/>
    </source>
</evidence>
<dbReference type="PROSITE" id="PS01180">
    <property type="entry name" value="CUB"/>
    <property type="match status" value="1"/>
</dbReference>
<evidence type="ECO:0000256" key="5">
    <source>
        <dbReference type="SAM" id="Phobius"/>
    </source>
</evidence>
<dbReference type="Gene3D" id="2.60.120.290">
    <property type="entry name" value="Spermadhesin, CUB domain"/>
    <property type="match status" value="1"/>
</dbReference>
<name>A0A9W9Z0D0_9CNID</name>
<keyword evidence="5" id="KW-0472">Membrane</keyword>
<dbReference type="PANTHER" id="PTHR24251">
    <property type="entry name" value="OVOCHYMASE-RELATED"/>
    <property type="match status" value="1"/>
</dbReference>
<feature type="domain" description="CUB" evidence="7">
    <location>
        <begin position="36"/>
        <end position="166"/>
    </location>
</feature>
<evidence type="ECO:0000313" key="8">
    <source>
        <dbReference type="EMBL" id="KAJ7371378.1"/>
    </source>
</evidence>
<accession>A0A9W9Z0D0</accession>
<dbReference type="SMART" id="SM00042">
    <property type="entry name" value="CUB"/>
    <property type="match status" value="1"/>
</dbReference>
<feature type="compositionally biased region" description="Polar residues" evidence="4">
    <location>
        <begin position="301"/>
        <end position="310"/>
    </location>
</feature>
<keyword evidence="6" id="KW-0732">Signal</keyword>
<dbReference type="FunFam" id="2.60.120.290:FF:000005">
    <property type="entry name" value="Procollagen C-endopeptidase enhancer 1"/>
    <property type="match status" value="1"/>
</dbReference>
<comment type="caution">
    <text evidence="8">The sequence shown here is derived from an EMBL/GenBank/DDBJ whole genome shotgun (WGS) entry which is preliminary data.</text>
</comment>
<dbReference type="OrthoDB" id="5949290at2759"/>
<dbReference type="SUPFAM" id="SSF49854">
    <property type="entry name" value="Spermadhesin, CUB domain"/>
    <property type="match status" value="1"/>
</dbReference>
<keyword evidence="2" id="KW-1015">Disulfide bond</keyword>
<organism evidence="8 9">
    <name type="scientific">Desmophyllum pertusum</name>
    <dbReference type="NCBI Taxonomy" id="174260"/>
    <lineage>
        <taxon>Eukaryota</taxon>
        <taxon>Metazoa</taxon>
        <taxon>Cnidaria</taxon>
        <taxon>Anthozoa</taxon>
        <taxon>Hexacorallia</taxon>
        <taxon>Scleractinia</taxon>
        <taxon>Caryophylliina</taxon>
        <taxon>Caryophylliidae</taxon>
        <taxon>Desmophyllum</taxon>
    </lineage>
</organism>